<dbReference type="EMBL" id="ABLC01000096">
    <property type="protein sequence ID" value="EDT02838.1"/>
    <property type="molecule type" value="Genomic_DNA"/>
</dbReference>
<dbReference type="PATRIC" id="fig|396596.7.peg.3948"/>
<sequence>MPVLQKGALKQDTKNDGYAGWYKPHRVRIGIQTQWLKQALMHVLRPALGIWSGATQFLRRTS</sequence>
<dbReference type="AlphaFoldDB" id="B1FHW7"/>
<proteinExistence type="predicted"/>
<protein>
    <submittedName>
        <fullName evidence="1">Uncharacterized protein</fullName>
    </submittedName>
</protein>
<name>B1FHW7_9BURK</name>
<evidence type="ECO:0000313" key="2">
    <source>
        <dbReference type="Proteomes" id="UP000005463"/>
    </source>
</evidence>
<organism evidence="1 2">
    <name type="scientific">Burkholderia ambifaria IOP40-10</name>
    <dbReference type="NCBI Taxonomy" id="396596"/>
    <lineage>
        <taxon>Bacteria</taxon>
        <taxon>Pseudomonadati</taxon>
        <taxon>Pseudomonadota</taxon>
        <taxon>Betaproteobacteria</taxon>
        <taxon>Burkholderiales</taxon>
        <taxon>Burkholderiaceae</taxon>
        <taxon>Burkholderia</taxon>
        <taxon>Burkholderia cepacia complex</taxon>
    </lineage>
</organism>
<comment type="caution">
    <text evidence="1">The sequence shown here is derived from an EMBL/GenBank/DDBJ whole genome shotgun (WGS) entry which is preliminary data.</text>
</comment>
<evidence type="ECO:0000313" key="1">
    <source>
        <dbReference type="EMBL" id="EDT02838.1"/>
    </source>
</evidence>
<gene>
    <name evidence="1" type="ORF">BamIOP4010DRAFT_3627</name>
</gene>
<accession>B1FHW7</accession>
<reference evidence="1 2" key="1">
    <citation type="submission" date="2008-03" db="EMBL/GenBank/DDBJ databases">
        <title>Sequencing of the draft genome and assembly of Burkholderia ambifaria IOP40-10.</title>
        <authorList>
            <consortium name="US DOE Joint Genome Institute (JGI-PGF)"/>
            <person name="Copeland A."/>
            <person name="Lucas S."/>
            <person name="Lapidus A."/>
            <person name="Glavina del Rio T."/>
            <person name="Dalin E."/>
            <person name="Tice H."/>
            <person name="Bruce D."/>
            <person name="Goodwin L."/>
            <person name="Pitluck S."/>
            <person name="Larimer F."/>
            <person name="Land M.L."/>
            <person name="Hauser L."/>
            <person name="Tiedje J."/>
            <person name="Richardson P."/>
        </authorList>
    </citation>
    <scope>NUCLEOTIDE SEQUENCE [LARGE SCALE GENOMIC DNA]</scope>
    <source>
        <strain evidence="1 2">IOP40-10</strain>
    </source>
</reference>
<dbReference type="Proteomes" id="UP000005463">
    <property type="component" value="Unassembled WGS sequence"/>
</dbReference>